<sequence length="50" mass="5432">MGSALAEVAGNVNFDPLHCKNLDKDAIDFAQLRRDSLEKGSSFSSNVFCL</sequence>
<keyword evidence="2" id="KW-1185">Reference proteome</keyword>
<gene>
    <name evidence="1" type="ORF">ACFVKH_18555</name>
</gene>
<dbReference type="RefSeq" id="WP_377967861.1">
    <property type="nucleotide sequence ID" value="NZ_JBHZOL010000104.1"/>
</dbReference>
<proteinExistence type="predicted"/>
<accession>A0ABW6IJ98</accession>
<evidence type="ECO:0000313" key="2">
    <source>
        <dbReference type="Proteomes" id="UP001600165"/>
    </source>
</evidence>
<dbReference type="EMBL" id="JBHZOL010000104">
    <property type="protein sequence ID" value="MFE4108288.1"/>
    <property type="molecule type" value="Genomic_DNA"/>
</dbReference>
<dbReference type="Proteomes" id="UP001600165">
    <property type="component" value="Unassembled WGS sequence"/>
</dbReference>
<reference evidence="1 2" key="1">
    <citation type="submission" date="2024-10" db="EMBL/GenBank/DDBJ databases">
        <authorList>
            <person name="Ratan Roy A."/>
            <person name="Morales Sandoval P.H."/>
            <person name="De Los Santos Villalobos S."/>
            <person name="Chakraborty S."/>
            <person name="Mukherjee J."/>
        </authorList>
    </citation>
    <scope>NUCLEOTIDE SEQUENCE [LARGE SCALE GENOMIC DNA]</scope>
    <source>
        <strain evidence="1 2">S1</strain>
    </source>
</reference>
<organism evidence="1 2">
    <name type="scientific">Almyronema epifaneia S1</name>
    <dbReference type="NCBI Taxonomy" id="2991925"/>
    <lineage>
        <taxon>Bacteria</taxon>
        <taxon>Bacillati</taxon>
        <taxon>Cyanobacteriota</taxon>
        <taxon>Cyanophyceae</taxon>
        <taxon>Nodosilineales</taxon>
        <taxon>Nodosilineaceae</taxon>
        <taxon>Almyronema</taxon>
        <taxon>Almyronema epifaneia</taxon>
    </lineage>
</organism>
<protein>
    <submittedName>
        <fullName evidence="1">Uncharacterized protein</fullName>
    </submittedName>
</protein>
<name>A0ABW6IJ98_9CYAN</name>
<comment type="caution">
    <text evidence="1">The sequence shown here is derived from an EMBL/GenBank/DDBJ whole genome shotgun (WGS) entry which is preliminary data.</text>
</comment>
<evidence type="ECO:0000313" key="1">
    <source>
        <dbReference type="EMBL" id="MFE4108288.1"/>
    </source>
</evidence>